<dbReference type="AlphaFoldDB" id="A0A1M6LWB1"/>
<name>A0A1M6LWB1_9FIRM</name>
<keyword evidence="7 12" id="KW-0863">Zinc-finger</keyword>
<keyword evidence="9" id="KW-0460">Magnesium</keyword>
<dbReference type="Pfam" id="PF08275">
    <property type="entry name" value="DNAG_N"/>
    <property type="match status" value="1"/>
</dbReference>
<dbReference type="InterPro" id="IPR030846">
    <property type="entry name" value="DnaG_bac"/>
</dbReference>
<dbReference type="InterPro" id="IPR036977">
    <property type="entry name" value="DNA_primase_Znf_CHC2"/>
</dbReference>
<dbReference type="EMBL" id="FQZY01000016">
    <property type="protein sequence ID" value="SHJ75423.1"/>
    <property type="molecule type" value="Genomic_DNA"/>
</dbReference>
<dbReference type="InterPro" id="IPR034151">
    <property type="entry name" value="TOPRIM_DnaG_bac"/>
</dbReference>
<dbReference type="HAMAP" id="MF_00974">
    <property type="entry name" value="DNA_primase_DnaG"/>
    <property type="match status" value="1"/>
</dbReference>
<comment type="function">
    <text evidence="12 13">RNA polymerase that catalyzes the synthesis of short RNA molecules used as primers for DNA polymerase during DNA replication.</text>
</comment>
<accession>A0A1M6LWB1</accession>
<dbReference type="CDD" id="cd03364">
    <property type="entry name" value="TOPRIM_DnaG_primases"/>
    <property type="match status" value="1"/>
</dbReference>
<keyword evidence="2 12" id="KW-0639">Primosome</keyword>
<proteinExistence type="inferred from homology"/>
<evidence type="ECO:0000256" key="9">
    <source>
        <dbReference type="ARBA" id="ARBA00022842"/>
    </source>
</evidence>
<dbReference type="RefSeq" id="WP_073107049.1">
    <property type="nucleotide sequence ID" value="NZ_FQZY01000016.1"/>
</dbReference>
<evidence type="ECO:0000256" key="7">
    <source>
        <dbReference type="ARBA" id="ARBA00022771"/>
    </source>
</evidence>
<dbReference type="PANTHER" id="PTHR30313">
    <property type="entry name" value="DNA PRIMASE"/>
    <property type="match status" value="1"/>
</dbReference>
<evidence type="ECO:0000256" key="2">
    <source>
        <dbReference type="ARBA" id="ARBA00022515"/>
    </source>
</evidence>
<evidence type="ECO:0000313" key="16">
    <source>
        <dbReference type="EMBL" id="SHJ75423.1"/>
    </source>
</evidence>
<dbReference type="InterPro" id="IPR019475">
    <property type="entry name" value="DNA_primase_DnaB-bd"/>
</dbReference>
<dbReference type="GO" id="GO:1990077">
    <property type="term" value="C:primosome complex"/>
    <property type="evidence" value="ECO:0007669"/>
    <property type="project" value="UniProtKB-KW"/>
</dbReference>
<dbReference type="Gene3D" id="3.90.580.10">
    <property type="entry name" value="Zinc finger, CHC2-type domain"/>
    <property type="match status" value="1"/>
</dbReference>
<dbReference type="FunFam" id="3.90.980.10:FF:000001">
    <property type="entry name" value="DNA primase"/>
    <property type="match status" value="1"/>
</dbReference>
<dbReference type="GO" id="GO:0003677">
    <property type="term" value="F:DNA binding"/>
    <property type="evidence" value="ECO:0007669"/>
    <property type="project" value="UniProtKB-KW"/>
</dbReference>
<dbReference type="SMART" id="SM00493">
    <property type="entry name" value="TOPRIM"/>
    <property type="match status" value="1"/>
</dbReference>
<evidence type="ECO:0000256" key="14">
    <source>
        <dbReference type="PIRSR" id="PIRSR002811-1"/>
    </source>
</evidence>
<dbReference type="InterPro" id="IPR002694">
    <property type="entry name" value="Znf_CHC2"/>
</dbReference>
<reference evidence="16 17" key="1">
    <citation type="submission" date="2016-11" db="EMBL/GenBank/DDBJ databases">
        <authorList>
            <person name="Jaros S."/>
            <person name="Januszkiewicz K."/>
            <person name="Wedrychowicz H."/>
        </authorList>
    </citation>
    <scope>NUCLEOTIDE SEQUENCE [LARGE SCALE GENOMIC DNA]</scope>
    <source>
        <strain evidence="16 17">DSM 15480</strain>
    </source>
</reference>
<dbReference type="EC" id="2.7.7.101" evidence="12"/>
<dbReference type="Pfam" id="PF01807">
    <property type="entry name" value="Zn_ribbon_DnaG"/>
    <property type="match status" value="1"/>
</dbReference>
<dbReference type="InterPro" id="IPR050219">
    <property type="entry name" value="DnaG_primase"/>
</dbReference>
<evidence type="ECO:0000313" key="17">
    <source>
        <dbReference type="Proteomes" id="UP000184301"/>
    </source>
</evidence>
<evidence type="ECO:0000259" key="15">
    <source>
        <dbReference type="PROSITE" id="PS50880"/>
    </source>
</evidence>
<evidence type="ECO:0000256" key="8">
    <source>
        <dbReference type="ARBA" id="ARBA00022833"/>
    </source>
</evidence>
<dbReference type="OrthoDB" id="9803773at2"/>
<dbReference type="Pfam" id="PF13155">
    <property type="entry name" value="Toprim_2"/>
    <property type="match status" value="1"/>
</dbReference>
<dbReference type="SMART" id="SM00400">
    <property type="entry name" value="ZnF_CHCC"/>
    <property type="match status" value="1"/>
</dbReference>
<evidence type="ECO:0000256" key="4">
    <source>
        <dbReference type="ARBA" id="ARBA00022695"/>
    </source>
</evidence>
<evidence type="ECO:0000256" key="13">
    <source>
        <dbReference type="PIRNR" id="PIRNR002811"/>
    </source>
</evidence>
<dbReference type="InterPro" id="IPR016136">
    <property type="entry name" value="DNA_helicase_N/primase_C"/>
</dbReference>
<keyword evidence="10 12" id="KW-0238">DNA-binding</keyword>
<dbReference type="PANTHER" id="PTHR30313:SF2">
    <property type="entry name" value="DNA PRIMASE"/>
    <property type="match status" value="1"/>
</dbReference>
<dbReference type="PROSITE" id="PS50880">
    <property type="entry name" value="TOPRIM"/>
    <property type="match status" value="1"/>
</dbReference>
<evidence type="ECO:0000256" key="11">
    <source>
        <dbReference type="ARBA" id="ARBA00023163"/>
    </source>
</evidence>
<dbReference type="NCBIfam" id="TIGR01391">
    <property type="entry name" value="dnaG"/>
    <property type="match status" value="1"/>
</dbReference>
<evidence type="ECO:0000256" key="5">
    <source>
        <dbReference type="ARBA" id="ARBA00022705"/>
    </source>
</evidence>
<dbReference type="InterPro" id="IPR013264">
    <property type="entry name" value="DNAG_N"/>
</dbReference>
<dbReference type="InterPro" id="IPR037068">
    <property type="entry name" value="DNA_primase_core_N_sf"/>
</dbReference>
<dbReference type="SUPFAM" id="SSF57783">
    <property type="entry name" value="Zinc beta-ribbon"/>
    <property type="match status" value="1"/>
</dbReference>
<dbReference type="Gene3D" id="1.10.860.10">
    <property type="entry name" value="DNAb Helicase, Chain A"/>
    <property type="match status" value="1"/>
</dbReference>
<evidence type="ECO:0000256" key="1">
    <source>
        <dbReference type="ARBA" id="ARBA00022478"/>
    </source>
</evidence>
<organism evidence="16 17">
    <name type="scientific">Hespellia stercorisuis DSM 15480</name>
    <dbReference type="NCBI Taxonomy" id="1121950"/>
    <lineage>
        <taxon>Bacteria</taxon>
        <taxon>Bacillati</taxon>
        <taxon>Bacillota</taxon>
        <taxon>Clostridia</taxon>
        <taxon>Lachnospirales</taxon>
        <taxon>Lachnospiraceae</taxon>
        <taxon>Hespellia</taxon>
    </lineage>
</organism>
<evidence type="ECO:0000256" key="3">
    <source>
        <dbReference type="ARBA" id="ARBA00022679"/>
    </source>
</evidence>
<keyword evidence="8 12" id="KW-0862">Zinc</keyword>
<comment type="similarity">
    <text evidence="12 13">Belongs to the DnaG primase family.</text>
</comment>
<feature type="zinc finger region" description="CHC2-type" evidence="12 14">
    <location>
        <begin position="38"/>
        <end position="62"/>
    </location>
</feature>
<keyword evidence="11 12" id="KW-0804">Transcription</keyword>
<keyword evidence="5 12" id="KW-0235">DNA replication</keyword>
<keyword evidence="4 12" id="KW-0548">Nucleotidyltransferase</keyword>
<dbReference type="GO" id="GO:0005737">
    <property type="term" value="C:cytoplasm"/>
    <property type="evidence" value="ECO:0007669"/>
    <property type="project" value="TreeGrafter"/>
</dbReference>
<dbReference type="GO" id="GO:0000428">
    <property type="term" value="C:DNA-directed RNA polymerase complex"/>
    <property type="evidence" value="ECO:0007669"/>
    <property type="project" value="UniProtKB-KW"/>
</dbReference>
<keyword evidence="6 12" id="KW-0479">Metal-binding</keyword>
<dbReference type="FunFam" id="3.90.580.10:FF:000001">
    <property type="entry name" value="DNA primase"/>
    <property type="match status" value="1"/>
</dbReference>
<dbReference type="InterPro" id="IPR006171">
    <property type="entry name" value="TOPRIM_dom"/>
</dbReference>
<dbReference type="GO" id="GO:0003899">
    <property type="term" value="F:DNA-directed RNA polymerase activity"/>
    <property type="evidence" value="ECO:0007669"/>
    <property type="project" value="UniProtKB-UniRule"/>
</dbReference>
<dbReference type="Gene3D" id="3.40.1360.10">
    <property type="match status" value="1"/>
</dbReference>
<dbReference type="Gene3D" id="3.90.980.10">
    <property type="entry name" value="DNA primase, catalytic core, N-terminal domain"/>
    <property type="match status" value="1"/>
</dbReference>
<dbReference type="GO" id="GO:0006269">
    <property type="term" value="P:DNA replication, synthesis of primer"/>
    <property type="evidence" value="ECO:0007669"/>
    <property type="project" value="UniProtKB-UniRule"/>
</dbReference>
<evidence type="ECO:0000256" key="6">
    <source>
        <dbReference type="ARBA" id="ARBA00022723"/>
    </source>
</evidence>
<protein>
    <recommendedName>
        <fullName evidence="12 13">DNA primase</fullName>
        <ecNumber evidence="12">2.7.7.101</ecNumber>
    </recommendedName>
</protein>
<comment type="subunit">
    <text evidence="12">Monomer. Interacts with DnaB.</text>
</comment>
<keyword evidence="1 12" id="KW-0240">DNA-directed RNA polymerase</keyword>
<sequence>MYYSEELLEEVRLKNDIVDVISGYVRLQKKGSSYFGLCPFHNEKSPSFSVSRDKQMYYCFGCGKGGNVFTFIMEYENYSFVEALKLLADRAGVELPELEYSREQKERENLRGTVLELNKLAAKYFYAQLKSERGKLAHTYLTDRELTEETITAFGLGYSNKYSDDLYKYLRTKGYSEEVIRQAGLVNVDERQGVYDKFWNRVMFPIMDVNNRVIGFGGRVMGDGKPKYLNSPETIVFDKSRNLYGLNRARTSRKPYFLVCEGYMDVISLHQAGFTNAVASLGTALTVGHASLIKRYVREVYLTYDSDEAGTKAALRAIPIMKEAGIAAKVIRMDPYKDPDEFIKALGAEAFEERIGKARNGFLFSLEMLEREYDMDSPEGKTAFLHEVARRLVGFEEELERNNYIEAAARQYHISFESLQNLVSKTAVNIGLAKPVTRPKSTMNREKQKEDGSLKSQKILLTWLVDDESLFSVISKYIRPQDFTTSLYREVAEILYGQYEQGSVNPAKIMSHFTEEEQHHEVASLFHTKIQELTTKEEQEKALKETIIRVKSQSIEAATKALEPTDMEGLQRLMKDKRALDDLRNLHISID</sequence>
<dbReference type="InterPro" id="IPR006295">
    <property type="entry name" value="DNA_primase_DnaG"/>
</dbReference>
<dbReference type="Pfam" id="PF10410">
    <property type="entry name" value="DnaB_bind"/>
    <property type="match status" value="1"/>
</dbReference>
<dbReference type="PIRSF" id="PIRSF002811">
    <property type="entry name" value="DnaG"/>
    <property type="match status" value="1"/>
</dbReference>
<comment type="domain">
    <text evidence="12">Contains an N-terminal zinc-binding domain, a central core domain that contains the primase activity, and a C-terminal DnaB-binding domain.</text>
</comment>
<dbReference type="SUPFAM" id="SSF56731">
    <property type="entry name" value="DNA primase core"/>
    <property type="match status" value="1"/>
</dbReference>
<feature type="domain" description="Toprim" evidence="15">
    <location>
        <begin position="255"/>
        <end position="336"/>
    </location>
</feature>
<dbReference type="GO" id="GO:0008270">
    <property type="term" value="F:zinc ion binding"/>
    <property type="evidence" value="ECO:0007669"/>
    <property type="project" value="UniProtKB-UniRule"/>
</dbReference>
<keyword evidence="17" id="KW-1185">Reference proteome</keyword>
<dbReference type="Proteomes" id="UP000184301">
    <property type="component" value="Unassembled WGS sequence"/>
</dbReference>
<evidence type="ECO:0000256" key="10">
    <source>
        <dbReference type="ARBA" id="ARBA00023125"/>
    </source>
</evidence>
<comment type="cofactor">
    <cofactor evidence="12 13 14">
        <name>Zn(2+)</name>
        <dbReference type="ChEBI" id="CHEBI:29105"/>
    </cofactor>
    <text evidence="12 13 14">Binds 1 zinc ion per monomer.</text>
</comment>
<evidence type="ECO:0000256" key="12">
    <source>
        <dbReference type="HAMAP-Rule" id="MF_00974"/>
    </source>
</evidence>
<dbReference type="STRING" id="1121950.SAMN02745243_01283"/>
<gene>
    <name evidence="12" type="primary">dnaG</name>
    <name evidence="16" type="ORF">SAMN02745243_01283</name>
</gene>
<keyword evidence="3 12" id="KW-0808">Transferase</keyword>
<comment type="catalytic activity">
    <reaction evidence="12">
        <text>ssDNA + n NTP = ssDNA/pppN(pN)n-1 hybrid + (n-1) diphosphate.</text>
        <dbReference type="EC" id="2.7.7.101"/>
    </reaction>
</comment>